<dbReference type="InterPro" id="IPR029063">
    <property type="entry name" value="SAM-dependent_MTases_sf"/>
</dbReference>
<dbReference type="AlphaFoldDB" id="A0A238VQR7"/>
<name>A0A238VQR7_9FLAO</name>
<accession>A0A238VQR7</accession>
<evidence type="ECO:0000259" key="1">
    <source>
        <dbReference type="Pfam" id="PF05050"/>
    </source>
</evidence>
<dbReference type="OrthoDB" id="9812600at2"/>
<feature type="domain" description="Methyltransferase FkbM" evidence="1">
    <location>
        <begin position="48"/>
        <end position="217"/>
    </location>
</feature>
<dbReference type="GO" id="GO:0008171">
    <property type="term" value="F:O-methyltransferase activity"/>
    <property type="evidence" value="ECO:0007669"/>
    <property type="project" value="TreeGrafter"/>
</dbReference>
<dbReference type="SUPFAM" id="SSF53335">
    <property type="entry name" value="S-adenosyl-L-methionine-dependent methyltransferases"/>
    <property type="match status" value="1"/>
</dbReference>
<dbReference type="PANTHER" id="PTHR36973">
    <property type="entry name" value="SLL1456 PROTEIN-RELATED"/>
    <property type="match status" value="1"/>
</dbReference>
<organism evidence="2 3">
    <name type="scientific">Lutibacter flavus</name>
    <dbReference type="NCBI Taxonomy" id="691689"/>
    <lineage>
        <taxon>Bacteria</taxon>
        <taxon>Pseudomonadati</taxon>
        <taxon>Bacteroidota</taxon>
        <taxon>Flavobacteriia</taxon>
        <taxon>Flavobacteriales</taxon>
        <taxon>Flavobacteriaceae</taxon>
        <taxon>Lutibacter</taxon>
    </lineage>
</organism>
<dbReference type="Gene3D" id="3.40.50.150">
    <property type="entry name" value="Vaccinia Virus protein VP39"/>
    <property type="match status" value="1"/>
</dbReference>
<proteinExistence type="predicted"/>
<dbReference type="EMBL" id="FZNX01000001">
    <property type="protein sequence ID" value="SNR36576.1"/>
    <property type="molecule type" value="Genomic_DNA"/>
</dbReference>
<keyword evidence="2" id="KW-0489">Methyltransferase</keyword>
<dbReference type="PANTHER" id="PTHR36973:SF4">
    <property type="entry name" value="NODULATION PROTEIN"/>
    <property type="match status" value="1"/>
</dbReference>
<protein>
    <submittedName>
        <fullName evidence="2">Methyltransferase, FkbM family</fullName>
    </submittedName>
</protein>
<dbReference type="InterPro" id="IPR053188">
    <property type="entry name" value="FkbM_Methyltransferase"/>
</dbReference>
<gene>
    <name evidence="2" type="ORF">SAMN04488111_0887</name>
</gene>
<dbReference type="RefSeq" id="WP_089377187.1">
    <property type="nucleotide sequence ID" value="NZ_FZNX01000001.1"/>
</dbReference>
<keyword evidence="2" id="KW-0808">Transferase</keyword>
<dbReference type="GO" id="GO:0032259">
    <property type="term" value="P:methylation"/>
    <property type="evidence" value="ECO:0007669"/>
    <property type="project" value="UniProtKB-KW"/>
</dbReference>
<sequence>MKFKKSLKKVLKYLGYDFVKLNGKLGYGTKENELVKLLNEVNTDLIIDIGANKGQFGKEIYSYGYKNKIISIEPLSIVYEKLVENSKPFPLWTIYEKCCMGNEEKEVEINISNLIGNSSILDIKNTKYNVPNSHYVKKEISKQITLVTLNKNEIIKQAKNVFIKMDIQGYEHMVLSKVKEVNYNIVGFYLELSLVNLYEGQKDYLEICNQLKKLDYDLVYINPEYINSGRMVQFNGLFLHKSLSFTS</sequence>
<reference evidence="3" key="1">
    <citation type="submission" date="2017-06" db="EMBL/GenBank/DDBJ databases">
        <authorList>
            <person name="Varghese N."/>
            <person name="Submissions S."/>
        </authorList>
    </citation>
    <scope>NUCLEOTIDE SEQUENCE [LARGE SCALE GENOMIC DNA]</scope>
    <source>
        <strain evidence="3">DSM 27993</strain>
    </source>
</reference>
<dbReference type="Proteomes" id="UP000198412">
    <property type="component" value="Unassembled WGS sequence"/>
</dbReference>
<keyword evidence="3" id="KW-1185">Reference proteome</keyword>
<dbReference type="InterPro" id="IPR006342">
    <property type="entry name" value="FkbM_mtfrase"/>
</dbReference>
<dbReference type="Pfam" id="PF05050">
    <property type="entry name" value="Methyltransf_21"/>
    <property type="match status" value="1"/>
</dbReference>
<dbReference type="NCBIfam" id="TIGR01444">
    <property type="entry name" value="fkbM_fam"/>
    <property type="match status" value="1"/>
</dbReference>
<evidence type="ECO:0000313" key="2">
    <source>
        <dbReference type="EMBL" id="SNR36576.1"/>
    </source>
</evidence>
<evidence type="ECO:0000313" key="3">
    <source>
        <dbReference type="Proteomes" id="UP000198412"/>
    </source>
</evidence>